<dbReference type="GO" id="GO:0031492">
    <property type="term" value="F:nucleosomal DNA binding"/>
    <property type="evidence" value="ECO:0000318"/>
    <property type="project" value="GO_Central"/>
</dbReference>
<feature type="compositionally biased region" description="Low complexity" evidence="7">
    <location>
        <begin position="102"/>
        <end position="116"/>
    </location>
</feature>
<accession>F0ZB33</accession>
<reference evidence="10" key="1">
    <citation type="journal article" date="2011" name="Genome Biol.">
        <title>Comparative genomics of the social amoebae Dictyostelium discoideum and Dictyostelium purpureum.</title>
        <authorList>
            <consortium name="US DOE Joint Genome Institute (JGI-PGF)"/>
            <person name="Sucgang R."/>
            <person name="Kuo A."/>
            <person name="Tian X."/>
            <person name="Salerno W."/>
            <person name="Parikh A."/>
            <person name="Feasley C.L."/>
            <person name="Dalin E."/>
            <person name="Tu H."/>
            <person name="Huang E."/>
            <person name="Barry K."/>
            <person name="Lindquist E."/>
            <person name="Shapiro H."/>
            <person name="Bruce D."/>
            <person name="Schmutz J."/>
            <person name="Salamov A."/>
            <person name="Fey P."/>
            <person name="Gaudet P."/>
            <person name="Anjard C."/>
            <person name="Babu M.M."/>
            <person name="Basu S."/>
            <person name="Bushmanova Y."/>
            <person name="van der Wel H."/>
            <person name="Katoh-Kurasawa M."/>
            <person name="Dinh C."/>
            <person name="Coutinho P.M."/>
            <person name="Saito T."/>
            <person name="Elias M."/>
            <person name="Schaap P."/>
            <person name="Kay R.R."/>
            <person name="Henrissat B."/>
            <person name="Eichinger L."/>
            <person name="Rivero F."/>
            <person name="Putnam N.H."/>
            <person name="West C.M."/>
            <person name="Loomis W.F."/>
            <person name="Chisholm R.L."/>
            <person name="Shaulsky G."/>
            <person name="Strassmann J.E."/>
            <person name="Queller D.C."/>
            <person name="Kuspa A."/>
            <person name="Grigoriev I.V."/>
        </authorList>
    </citation>
    <scope>NUCLEOTIDE SEQUENCE [LARGE SCALE GENOMIC DNA]</scope>
    <source>
        <strain evidence="10">QSDP1</strain>
    </source>
</reference>
<feature type="compositionally biased region" description="Low complexity" evidence="7">
    <location>
        <begin position="144"/>
        <end position="170"/>
    </location>
</feature>
<dbReference type="GO" id="GO:0000786">
    <property type="term" value="C:nucleosome"/>
    <property type="evidence" value="ECO:0007669"/>
    <property type="project" value="InterPro"/>
</dbReference>
<dbReference type="InParanoid" id="F0ZB33"/>
<dbReference type="FunCoup" id="F0ZB33">
    <property type="interactions" value="7"/>
</dbReference>
<gene>
    <name evidence="9" type="ORF">DICPUDRAFT_96773</name>
</gene>
<feature type="compositionally biased region" description="Basic and acidic residues" evidence="7">
    <location>
        <begin position="88"/>
        <end position="99"/>
    </location>
</feature>
<keyword evidence="10" id="KW-1185">Reference proteome</keyword>
<dbReference type="GO" id="GO:0045910">
    <property type="term" value="P:negative regulation of DNA recombination"/>
    <property type="evidence" value="ECO:0000318"/>
    <property type="project" value="GO_Central"/>
</dbReference>
<dbReference type="OMA" id="IKNHYKV"/>
<dbReference type="eggNOG" id="ENOG502S79K">
    <property type="taxonomic scope" value="Eukaryota"/>
</dbReference>
<evidence type="ECO:0000256" key="7">
    <source>
        <dbReference type="SAM" id="MobiDB-lite"/>
    </source>
</evidence>
<dbReference type="PRINTS" id="PR00624">
    <property type="entry name" value="HISTONEH5"/>
</dbReference>
<sequence length="179" mass="18921">MGPKAASTTKKTTTTKPKPNHPTYQVMISHAIAALKERFGSSQPAIIKYIENNYNVGDSENFKRQLRLALKRLLKDGVLVQIKASYKLSEEGKKAHKSEGGAATKKPAAATAVVKKPVSKKPAAKKPAETAAPKKPAARRVTKKPAAAAAKKNAAKKPTAAPTKKAAGKPAARKAPAKK</sequence>
<dbReference type="GeneID" id="10506521"/>
<dbReference type="EMBL" id="GL870968">
    <property type="protein sequence ID" value="EGC38824.1"/>
    <property type="molecule type" value="Genomic_DNA"/>
</dbReference>
<dbReference type="Gene3D" id="1.10.10.10">
    <property type="entry name" value="Winged helix-like DNA-binding domain superfamily/Winged helix DNA-binding domain"/>
    <property type="match status" value="1"/>
</dbReference>
<dbReference type="FunFam" id="1.10.10.10:FF:000493">
    <property type="entry name" value="HMG-Y-related protein A"/>
    <property type="match status" value="1"/>
</dbReference>
<keyword evidence="4 6" id="KW-0238">DNA-binding</keyword>
<comment type="similarity">
    <text evidence="6">Belongs to the histone H1/H5 family.</text>
</comment>
<dbReference type="GO" id="GO:0030527">
    <property type="term" value="F:structural constituent of chromatin"/>
    <property type="evidence" value="ECO:0007669"/>
    <property type="project" value="InterPro"/>
</dbReference>
<dbReference type="PANTHER" id="PTHR11467:SF36">
    <property type="entry name" value="HISTONE 24-RELATED"/>
    <property type="match status" value="1"/>
</dbReference>
<evidence type="ECO:0000256" key="1">
    <source>
        <dbReference type="ARBA" id="ARBA00004123"/>
    </source>
</evidence>
<dbReference type="KEGG" id="dpp:DICPUDRAFT_96773"/>
<evidence type="ECO:0000256" key="6">
    <source>
        <dbReference type="RuleBase" id="RU003894"/>
    </source>
</evidence>
<evidence type="ECO:0000313" key="10">
    <source>
        <dbReference type="Proteomes" id="UP000001064"/>
    </source>
</evidence>
<name>F0ZB33_DICPU</name>
<feature type="domain" description="H15" evidence="8">
    <location>
        <begin position="20"/>
        <end position="90"/>
    </location>
</feature>
<dbReference type="OrthoDB" id="1110759at2759"/>
<dbReference type="GO" id="GO:0030261">
    <property type="term" value="P:chromosome condensation"/>
    <property type="evidence" value="ECO:0000318"/>
    <property type="project" value="GO_Central"/>
</dbReference>
<feature type="compositionally biased region" description="Low complexity" evidence="7">
    <location>
        <begin position="8"/>
        <end position="17"/>
    </location>
</feature>
<dbReference type="InterPro" id="IPR005819">
    <property type="entry name" value="H1/H5"/>
</dbReference>
<evidence type="ECO:0000256" key="3">
    <source>
        <dbReference type="ARBA" id="ARBA00022454"/>
    </source>
</evidence>
<dbReference type="GO" id="GO:0006334">
    <property type="term" value="P:nucleosome assembly"/>
    <property type="evidence" value="ECO:0007669"/>
    <property type="project" value="InterPro"/>
</dbReference>
<proteinExistence type="inferred from homology"/>
<dbReference type="VEuPathDB" id="AmoebaDB:DICPUDRAFT_96773"/>
<dbReference type="GO" id="GO:0003690">
    <property type="term" value="F:double-stranded DNA binding"/>
    <property type="evidence" value="ECO:0000318"/>
    <property type="project" value="GO_Central"/>
</dbReference>
<protein>
    <recommendedName>
        <fullName evidence="8">H15 domain-containing protein</fullName>
    </recommendedName>
</protein>
<dbReference type="InterPro" id="IPR005818">
    <property type="entry name" value="Histone_H1/H5_H15"/>
</dbReference>
<dbReference type="PROSITE" id="PS51504">
    <property type="entry name" value="H15"/>
    <property type="match status" value="1"/>
</dbReference>
<dbReference type="SUPFAM" id="SSF46785">
    <property type="entry name" value="Winged helix' DNA-binding domain"/>
    <property type="match status" value="1"/>
</dbReference>
<dbReference type="Proteomes" id="UP000001064">
    <property type="component" value="Unassembled WGS sequence"/>
</dbReference>
<dbReference type="SMART" id="SM00526">
    <property type="entry name" value="H15"/>
    <property type="match status" value="1"/>
</dbReference>
<dbReference type="STRING" id="5786.F0ZB33"/>
<dbReference type="RefSeq" id="XP_003284618.1">
    <property type="nucleotide sequence ID" value="XM_003284570.1"/>
</dbReference>
<dbReference type="GO" id="GO:0005634">
    <property type="term" value="C:nucleus"/>
    <property type="evidence" value="ECO:0000318"/>
    <property type="project" value="GO_Central"/>
</dbReference>
<keyword evidence="5 6" id="KW-0539">Nucleus</keyword>
<evidence type="ECO:0000256" key="2">
    <source>
        <dbReference type="ARBA" id="ARBA00004286"/>
    </source>
</evidence>
<evidence type="ECO:0000256" key="5">
    <source>
        <dbReference type="ARBA" id="ARBA00023242"/>
    </source>
</evidence>
<feature type="region of interest" description="Disordered" evidence="7">
    <location>
        <begin position="1"/>
        <end position="22"/>
    </location>
</feature>
<comment type="subcellular location">
    <subcellularLocation>
        <location evidence="2">Chromosome</location>
    </subcellularLocation>
    <subcellularLocation>
        <location evidence="1 6">Nucleus</location>
    </subcellularLocation>
</comment>
<evidence type="ECO:0000259" key="8">
    <source>
        <dbReference type="PROSITE" id="PS51504"/>
    </source>
</evidence>
<dbReference type="Pfam" id="PF00538">
    <property type="entry name" value="Linker_histone"/>
    <property type="match status" value="1"/>
</dbReference>
<dbReference type="InterPro" id="IPR036388">
    <property type="entry name" value="WH-like_DNA-bd_sf"/>
</dbReference>
<dbReference type="AlphaFoldDB" id="F0ZB33"/>
<feature type="region of interest" description="Disordered" evidence="7">
    <location>
        <begin position="88"/>
        <end position="179"/>
    </location>
</feature>
<evidence type="ECO:0000256" key="4">
    <source>
        <dbReference type="ARBA" id="ARBA00023125"/>
    </source>
</evidence>
<organism evidence="9 10">
    <name type="scientific">Dictyostelium purpureum</name>
    <name type="common">Slime mold</name>
    <dbReference type="NCBI Taxonomy" id="5786"/>
    <lineage>
        <taxon>Eukaryota</taxon>
        <taxon>Amoebozoa</taxon>
        <taxon>Evosea</taxon>
        <taxon>Eumycetozoa</taxon>
        <taxon>Dictyostelia</taxon>
        <taxon>Dictyosteliales</taxon>
        <taxon>Dictyosteliaceae</taxon>
        <taxon>Dictyostelium</taxon>
    </lineage>
</organism>
<dbReference type="InterPro" id="IPR036390">
    <property type="entry name" value="WH_DNA-bd_sf"/>
</dbReference>
<dbReference type="PANTHER" id="PTHR11467">
    <property type="entry name" value="HISTONE H1"/>
    <property type="match status" value="1"/>
</dbReference>
<keyword evidence="3 6" id="KW-0158">Chromosome</keyword>
<evidence type="ECO:0000313" key="9">
    <source>
        <dbReference type="EMBL" id="EGC38824.1"/>
    </source>
</evidence>